<dbReference type="Proteomes" id="UP000326912">
    <property type="component" value="Unassembled WGS sequence"/>
</dbReference>
<gene>
    <name evidence="1" type="ORF">KDW_15680</name>
</gene>
<dbReference type="RefSeq" id="WP_162005035.1">
    <property type="nucleotide sequence ID" value="NZ_BKZW01000001.1"/>
</dbReference>
<sequence>MNTHTLTMPKTTMRQRFCIIIFFLLLSLAATIVVANATIHAVQDVHTHQVMEHKGDVHLIRQWMTIPYIAHVYRVPNSILYAALNLKDTPANRHSTLETLALQHKQSVDSVIRKIQHCILAYQKDHPFIPYPTPVAARGESRII</sequence>
<organism evidence="1 2">
    <name type="scientific">Dictyobacter vulcani</name>
    <dbReference type="NCBI Taxonomy" id="2607529"/>
    <lineage>
        <taxon>Bacteria</taxon>
        <taxon>Bacillati</taxon>
        <taxon>Chloroflexota</taxon>
        <taxon>Ktedonobacteria</taxon>
        <taxon>Ktedonobacterales</taxon>
        <taxon>Dictyobacteraceae</taxon>
        <taxon>Dictyobacter</taxon>
    </lineage>
</organism>
<dbReference type="AlphaFoldDB" id="A0A5J4KQC3"/>
<comment type="caution">
    <text evidence="1">The sequence shown here is derived from an EMBL/GenBank/DDBJ whole genome shotgun (WGS) entry which is preliminary data.</text>
</comment>
<evidence type="ECO:0000313" key="1">
    <source>
        <dbReference type="EMBL" id="GER87406.1"/>
    </source>
</evidence>
<keyword evidence="2" id="KW-1185">Reference proteome</keyword>
<protein>
    <submittedName>
        <fullName evidence="1">Uncharacterized protein</fullName>
    </submittedName>
</protein>
<accession>A0A5J4KQC3</accession>
<reference evidence="1 2" key="1">
    <citation type="submission" date="2019-10" db="EMBL/GenBank/DDBJ databases">
        <title>Dictyobacter vulcani sp. nov., within the class Ktedonobacteria, isolated from soil of volcanic Mt. Zao.</title>
        <authorList>
            <person name="Zheng Y."/>
            <person name="Wang C.M."/>
            <person name="Sakai Y."/>
            <person name="Abe K."/>
            <person name="Yokota A."/>
            <person name="Yabe S."/>
        </authorList>
    </citation>
    <scope>NUCLEOTIDE SEQUENCE [LARGE SCALE GENOMIC DNA]</scope>
    <source>
        <strain evidence="1 2">W12</strain>
    </source>
</reference>
<name>A0A5J4KQC3_9CHLR</name>
<evidence type="ECO:0000313" key="2">
    <source>
        <dbReference type="Proteomes" id="UP000326912"/>
    </source>
</evidence>
<dbReference type="EMBL" id="BKZW01000001">
    <property type="protein sequence ID" value="GER87406.1"/>
    <property type="molecule type" value="Genomic_DNA"/>
</dbReference>
<proteinExistence type="predicted"/>